<dbReference type="InterPro" id="IPR013826">
    <property type="entry name" value="Topo_IA_cen_sub3"/>
</dbReference>
<dbReference type="InterPro" id="IPR006171">
    <property type="entry name" value="TOPRIM_dom"/>
</dbReference>
<evidence type="ECO:0000256" key="10">
    <source>
        <dbReference type="HAMAP-Rule" id="MF_00952"/>
    </source>
</evidence>
<evidence type="ECO:0000259" key="12">
    <source>
        <dbReference type="PROSITE" id="PS50880"/>
    </source>
</evidence>
<dbReference type="InterPro" id="IPR013497">
    <property type="entry name" value="Topo_IA_cen"/>
</dbReference>
<evidence type="ECO:0000259" key="13">
    <source>
        <dbReference type="PROSITE" id="PS52039"/>
    </source>
</evidence>
<dbReference type="InterPro" id="IPR028612">
    <property type="entry name" value="Topoisom_1_IA"/>
</dbReference>
<dbReference type="SMART" id="SM00437">
    <property type="entry name" value="TOP1Ac"/>
    <property type="match status" value="1"/>
</dbReference>
<dbReference type="PROSITE" id="PS50880">
    <property type="entry name" value="TOPRIM"/>
    <property type="match status" value="1"/>
</dbReference>
<evidence type="ECO:0000313" key="14">
    <source>
        <dbReference type="EMBL" id="OGG76102.1"/>
    </source>
</evidence>
<keyword evidence="5" id="KW-0862">Zinc</keyword>
<feature type="site" description="Interaction with DNA" evidence="10">
    <location>
        <position position="300"/>
    </location>
</feature>
<keyword evidence="9 10" id="KW-0413">Isomerase</keyword>
<keyword evidence="3" id="KW-0479">Metal-binding</keyword>
<dbReference type="InterPro" id="IPR005733">
    <property type="entry name" value="TopoI_bac-type"/>
</dbReference>
<dbReference type="InterPro" id="IPR000380">
    <property type="entry name" value="Topo_IA"/>
</dbReference>
<dbReference type="EMBL" id="MFLU01000003">
    <property type="protein sequence ID" value="OGG76102.1"/>
    <property type="molecule type" value="Genomic_DNA"/>
</dbReference>
<accession>A0A1F6ERL4</accession>
<organism evidence="14 15">
    <name type="scientific">Candidatus Kaiserbacteria bacterium RIFCSPLOWO2_01_FULL_50_24</name>
    <dbReference type="NCBI Taxonomy" id="1798507"/>
    <lineage>
        <taxon>Bacteria</taxon>
        <taxon>Candidatus Kaiseribacteriota</taxon>
    </lineage>
</organism>
<dbReference type="Gene3D" id="2.70.20.10">
    <property type="entry name" value="Topoisomerase I, domain 3"/>
    <property type="match status" value="1"/>
</dbReference>
<dbReference type="HAMAP" id="MF_00952">
    <property type="entry name" value="Topoisom_1_prok"/>
    <property type="match status" value="1"/>
</dbReference>
<comment type="subunit">
    <text evidence="10">Monomer.</text>
</comment>
<dbReference type="Pfam" id="PF01131">
    <property type="entry name" value="Topoisom_bac"/>
    <property type="match status" value="1"/>
</dbReference>
<dbReference type="STRING" id="1798507.A3A34_00760"/>
<dbReference type="GO" id="GO:0003677">
    <property type="term" value="F:DNA binding"/>
    <property type="evidence" value="ECO:0007669"/>
    <property type="project" value="UniProtKB-KW"/>
</dbReference>
<keyword evidence="8 10" id="KW-0238">DNA-binding</keyword>
<evidence type="ECO:0000256" key="5">
    <source>
        <dbReference type="ARBA" id="ARBA00022833"/>
    </source>
</evidence>
<dbReference type="InterPro" id="IPR034149">
    <property type="entry name" value="TOPRIM_TopoI"/>
</dbReference>
<dbReference type="SMART" id="SM00436">
    <property type="entry name" value="TOP1Bc"/>
    <property type="match status" value="1"/>
</dbReference>
<evidence type="ECO:0000256" key="2">
    <source>
        <dbReference type="ARBA" id="ARBA00009446"/>
    </source>
</evidence>
<reference evidence="14 15" key="1">
    <citation type="journal article" date="2016" name="Nat. Commun.">
        <title>Thousands of microbial genomes shed light on interconnected biogeochemical processes in an aquifer system.</title>
        <authorList>
            <person name="Anantharaman K."/>
            <person name="Brown C.T."/>
            <person name="Hug L.A."/>
            <person name="Sharon I."/>
            <person name="Castelle C.J."/>
            <person name="Probst A.J."/>
            <person name="Thomas B.C."/>
            <person name="Singh A."/>
            <person name="Wilkins M.J."/>
            <person name="Karaoz U."/>
            <person name="Brodie E.L."/>
            <person name="Williams K.H."/>
            <person name="Hubbard S.S."/>
            <person name="Banfield J.F."/>
        </authorList>
    </citation>
    <scope>NUCLEOTIDE SEQUENCE [LARGE SCALE GENOMIC DNA]</scope>
</reference>
<dbReference type="EC" id="5.6.2.1" evidence="10"/>
<dbReference type="Proteomes" id="UP000178587">
    <property type="component" value="Unassembled WGS sequence"/>
</dbReference>
<dbReference type="Gene3D" id="3.30.65.10">
    <property type="entry name" value="Bacterial Topoisomerase I, domain 1"/>
    <property type="match status" value="3"/>
</dbReference>
<dbReference type="PROSITE" id="PS52039">
    <property type="entry name" value="TOPO_IA_2"/>
    <property type="match status" value="1"/>
</dbReference>
<dbReference type="InterPro" id="IPR023406">
    <property type="entry name" value="Topo_IA_AS"/>
</dbReference>
<feature type="domain" description="Topo IA-type catalytic" evidence="13">
    <location>
        <begin position="143"/>
        <end position="551"/>
    </location>
</feature>
<dbReference type="CDD" id="cd00186">
    <property type="entry name" value="TOP1Ac"/>
    <property type="match status" value="1"/>
</dbReference>
<evidence type="ECO:0000256" key="4">
    <source>
        <dbReference type="ARBA" id="ARBA00022771"/>
    </source>
</evidence>
<dbReference type="SMART" id="SM00493">
    <property type="entry name" value="TOPRIM"/>
    <property type="match status" value="1"/>
</dbReference>
<dbReference type="Gene3D" id="1.10.460.10">
    <property type="entry name" value="Topoisomerase I, domain 2"/>
    <property type="match status" value="1"/>
</dbReference>
<dbReference type="Gene3D" id="3.40.50.140">
    <property type="match status" value="1"/>
</dbReference>
<evidence type="ECO:0000313" key="15">
    <source>
        <dbReference type="Proteomes" id="UP000178587"/>
    </source>
</evidence>
<feature type="site" description="Interaction with DNA" evidence="10">
    <location>
        <position position="157"/>
    </location>
</feature>
<dbReference type="GO" id="GO:0006265">
    <property type="term" value="P:DNA topological change"/>
    <property type="evidence" value="ECO:0007669"/>
    <property type="project" value="UniProtKB-UniRule"/>
</dbReference>
<dbReference type="SUPFAM" id="SSF57783">
    <property type="entry name" value="Zinc beta-ribbon"/>
    <property type="match status" value="2"/>
</dbReference>
<evidence type="ECO:0000256" key="3">
    <source>
        <dbReference type="ARBA" id="ARBA00022723"/>
    </source>
</evidence>
<dbReference type="GO" id="GO:0005694">
    <property type="term" value="C:chromosome"/>
    <property type="evidence" value="ECO:0007669"/>
    <property type="project" value="InterPro"/>
</dbReference>
<feature type="site" description="Interaction with DNA" evidence="10">
    <location>
        <position position="169"/>
    </location>
</feature>
<feature type="region of interest" description="Disordered" evidence="11">
    <location>
        <begin position="338"/>
        <end position="359"/>
    </location>
</feature>
<dbReference type="InterPro" id="IPR023405">
    <property type="entry name" value="Topo_IA_core_domain"/>
</dbReference>
<evidence type="ECO:0000256" key="6">
    <source>
        <dbReference type="ARBA" id="ARBA00022842"/>
    </source>
</evidence>
<dbReference type="PRINTS" id="PR00417">
    <property type="entry name" value="PRTPISMRASEI"/>
</dbReference>
<dbReference type="InterPro" id="IPR013825">
    <property type="entry name" value="Topo_IA_cen_sub2"/>
</dbReference>
<dbReference type="PROSITE" id="PS00396">
    <property type="entry name" value="TOPO_IA_1"/>
    <property type="match status" value="1"/>
</dbReference>
<keyword evidence="6" id="KW-0460">Magnesium</keyword>
<gene>
    <name evidence="10" type="primary">topA</name>
    <name evidence="14" type="ORF">A3A34_00760</name>
</gene>
<dbReference type="AlphaFoldDB" id="A0A1F6ERL4"/>
<feature type="site" description="Interaction with DNA" evidence="10">
    <location>
        <position position="483"/>
    </location>
</feature>
<dbReference type="InterPro" id="IPR013498">
    <property type="entry name" value="Topo_IA_Znf"/>
</dbReference>
<keyword evidence="4" id="KW-0863">Zinc-finger</keyword>
<feature type="active site" description="O-(5'-phospho-DNA)-tyrosine intermediate" evidence="10">
    <location>
        <position position="298"/>
    </location>
</feature>
<evidence type="ECO:0000256" key="8">
    <source>
        <dbReference type="ARBA" id="ARBA00023125"/>
    </source>
</evidence>
<evidence type="ECO:0000256" key="11">
    <source>
        <dbReference type="SAM" id="MobiDB-lite"/>
    </source>
</evidence>
<sequence>MTKLVIVESPAKAKTIEKYLGKGFSVRASVGHIRDLPKSNKDAVDIAGGFVPRYQIVKEKQHIIDELHKAAKASDGVLLATDPDREGEAIAWHLEQVLTEPVNSKSEARNSKQITKSKFQRITFNEITGSAVKDALEHSRVVDMELVRAQEARRVLDRLFGYGLSGLIWKKVRYGLSAGRVQSPALRILMEREREIRAFNPEKFWVLSADVETKNKQRFLVTCAEEPRRDIEAERIFHAAQTKKWRVAGVEESEQGRSPRAPFTTSTLQQVASTRLGFSPSRTMRTAQKLYEAGHITYMRTDSPNLAKEAQAMLIAVAREEFGERYIAPRTYKAKSKSAQEAHEAVRPTNAKKHSAGSTDDQNELYKLIRTRALASQMADATVLRTKIVANVEDSSIPNFTANGQRVMFDGWLKADTAARGEDVELPKVKENDALKLLEAHTDQKETQPPSRYSEAGLVKELERRGIGRPSTYASIIKTLEDRGYVEKQGRTLIPTHTGDVVSSFIEEHFGDYISDTFTAEMENELDEIAEGKREYEKTLKSFYTPFAKAIKGKEKIEKITNMGDAPPEFLCPLCGGSMMYKLSRTGRFMSCKRFPECLGARKEDGSEIAPPKESGEACPQCTDGKLMEREGRFGRFIACSNYPKCKFVKRDAAEEERTKTGVACPTCKNGEMIERRGRFGPFFSCSGYPNCKNAIKARPTGKTCPECNALMMQGTKTIPERCSNKQCQNHNPHKLAR</sequence>
<proteinExistence type="inferred from homology"/>
<feature type="region of interest" description="Interaction with DNA" evidence="10">
    <location>
        <begin position="177"/>
        <end position="182"/>
    </location>
</feature>
<evidence type="ECO:0000256" key="1">
    <source>
        <dbReference type="ARBA" id="ARBA00000213"/>
    </source>
</evidence>
<dbReference type="PANTHER" id="PTHR42785:SF1">
    <property type="entry name" value="DNA TOPOISOMERASE"/>
    <property type="match status" value="1"/>
</dbReference>
<comment type="function">
    <text evidence="10">Releases the supercoiling and torsional tension of DNA, which is introduced during the DNA replication and transcription, by transiently cleaving and rejoining one strand of the DNA duplex. Introduces a single-strand break via transesterification at a target site in duplex DNA. The scissile phosphodiester is attacked by the catalytic tyrosine of the enzyme, resulting in the formation of a DNA-(5'-phosphotyrosyl)-enzyme intermediate and the expulsion of a 3'-OH DNA strand. The free DNA strand then undergoes passage around the unbroken strand, thus removing DNA supercoils. Finally, in the religation step, the DNA 3'-OH attacks the covalent intermediate to expel the active-site tyrosine and restore the DNA phosphodiester backbone.</text>
</comment>
<comment type="similarity">
    <text evidence="2 10">Belongs to the type IA topoisomerase family.</text>
</comment>
<protein>
    <recommendedName>
        <fullName evidence="10">DNA topoisomerase 1</fullName>
        <ecNumber evidence="10">5.6.2.1</ecNumber>
    </recommendedName>
    <alternativeName>
        <fullName evidence="10">DNA topoisomerase I</fullName>
    </alternativeName>
</protein>
<name>A0A1F6ERL4_9BACT</name>
<dbReference type="NCBIfam" id="TIGR01051">
    <property type="entry name" value="topA_bact"/>
    <property type="match status" value="1"/>
</dbReference>
<dbReference type="SUPFAM" id="SSF56712">
    <property type="entry name" value="Prokaryotic type I DNA topoisomerase"/>
    <property type="match status" value="1"/>
</dbReference>
<feature type="site" description="Interaction with DNA" evidence="10">
    <location>
        <position position="162"/>
    </location>
</feature>
<dbReference type="CDD" id="cd03363">
    <property type="entry name" value="TOPRIM_TopoIA_TopoI"/>
    <property type="match status" value="1"/>
</dbReference>
<dbReference type="InterPro" id="IPR003601">
    <property type="entry name" value="Topo_IA_2"/>
</dbReference>
<keyword evidence="7 10" id="KW-0799">Topoisomerase</keyword>
<feature type="site" description="Interaction with DNA" evidence="10">
    <location>
        <position position="154"/>
    </location>
</feature>
<evidence type="ECO:0000256" key="7">
    <source>
        <dbReference type="ARBA" id="ARBA00023029"/>
    </source>
</evidence>
<dbReference type="Pfam" id="PF01751">
    <property type="entry name" value="Toprim"/>
    <property type="match status" value="1"/>
</dbReference>
<feature type="domain" description="Toprim" evidence="12">
    <location>
        <begin position="2"/>
        <end position="124"/>
    </location>
</feature>
<dbReference type="InterPro" id="IPR003602">
    <property type="entry name" value="Topo_IA_DNA-bd_dom"/>
</dbReference>
<dbReference type="PANTHER" id="PTHR42785">
    <property type="entry name" value="DNA TOPOISOMERASE, TYPE IA, CORE"/>
    <property type="match status" value="1"/>
</dbReference>
<comment type="catalytic activity">
    <reaction evidence="1 10">
        <text>ATP-independent breakage of single-stranded DNA, followed by passage and rejoining.</text>
        <dbReference type="EC" id="5.6.2.1"/>
    </reaction>
</comment>
<feature type="site" description="Interaction with DNA" evidence="10">
    <location>
        <position position="153"/>
    </location>
</feature>
<dbReference type="InterPro" id="IPR013824">
    <property type="entry name" value="Topo_IA_cen_sub1"/>
</dbReference>
<feature type="site" description="Interaction with DNA" evidence="10">
    <location>
        <position position="32"/>
    </location>
</feature>
<dbReference type="GO" id="GO:0003917">
    <property type="term" value="F:DNA topoisomerase type I (single strand cut, ATP-independent) activity"/>
    <property type="evidence" value="ECO:0007669"/>
    <property type="project" value="UniProtKB-UniRule"/>
</dbReference>
<dbReference type="Pfam" id="PF01396">
    <property type="entry name" value="Zn_ribbon_Top1"/>
    <property type="match status" value="3"/>
</dbReference>
<evidence type="ECO:0000256" key="9">
    <source>
        <dbReference type="ARBA" id="ARBA00023235"/>
    </source>
</evidence>
<comment type="caution">
    <text evidence="14">The sequence shown here is derived from an EMBL/GenBank/DDBJ whole genome shotgun (WGS) entry which is preliminary data.</text>
</comment>
<dbReference type="Gene3D" id="1.10.290.10">
    <property type="entry name" value="Topoisomerase I, domain 4"/>
    <property type="match status" value="1"/>
</dbReference>
<dbReference type="GO" id="GO:0008270">
    <property type="term" value="F:zinc ion binding"/>
    <property type="evidence" value="ECO:0007669"/>
    <property type="project" value="UniProtKB-KW"/>
</dbReference>